<dbReference type="InterPro" id="IPR044563">
    <property type="entry name" value="Sgt1-like"/>
</dbReference>
<protein>
    <submittedName>
        <fullName evidence="3">Cochaperone protein</fullName>
    </submittedName>
</protein>
<evidence type="ECO:0000259" key="2">
    <source>
        <dbReference type="PROSITE" id="PS51203"/>
    </source>
</evidence>
<sequence length="186" mass="20991">MMQAAEPKIRHEWFQTDTHVTVSVFIKNLDPANVSMELAPRNLTLRIKSAASASTETVLDFDLLLAVVPAESAYEVLKTKVEVRLKKERVGIKWSALEGDGSEEPVKQDWSKVEKTVEEDKPEGEQALQALFQQIYRDASDDTRRAMMKSYIESNGTALSTNWEEVGAKRVEVTPPEGMIAKKFEY</sequence>
<feature type="domain" description="SGS" evidence="1">
    <location>
        <begin position="99"/>
        <end position="186"/>
    </location>
</feature>
<proteinExistence type="predicted"/>
<dbReference type="InterPro" id="IPR008978">
    <property type="entry name" value="HSP20-like_chaperone"/>
</dbReference>
<keyword evidence="4" id="KW-1185">Reference proteome</keyword>
<accession>A0ABR4N2N6</accession>
<dbReference type="InterPro" id="IPR007699">
    <property type="entry name" value="SGS_dom"/>
</dbReference>
<evidence type="ECO:0000313" key="3">
    <source>
        <dbReference type="EMBL" id="KAL2913728.1"/>
    </source>
</evidence>
<dbReference type="Pfam" id="PF05002">
    <property type="entry name" value="SGS"/>
    <property type="match status" value="1"/>
</dbReference>
<dbReference type="Proteomes" id="UP001527925">
    <property type="component" value="Unassembled WGS sequence"/>
</dbReference>
<dbReference type="Pfam" id="PF04969">
    <property type="entry name" value="CS"/>
    <property type="match status" value="1"/>
</dbReference>
<comment type="caution">
    <text evidence="3">The sequence shown here is derived from an EMBL/GenBank/DDBJ whole genome shotgun (WGS) entry which is preliminary data.</text>
</comment>
<gene>
    <name evidence="3" type="primary">SGT1</name>
    <name evidence="3" type="ORF">HK105_206744</name>
</gene>
<evidence type="ECO:0000313" key="4">
    <source>
        <dbReference type="Proteomes" id="UP001527925"/>
    </source>
</evidence>
<dbReference type="PROSITE" id="PS51203">
    <property type="entry name" value="CS"/>
    <property type="match status" value="1"/>
</dbReference>
<feature type="domain" description="CS" evidence="2">
    <location>
        <begin position="6"/>
        <end position="98"/>
    </location>
</feature>
<reference evidence="3 4" key="1">
    <citation type="submission" date="2023-09" db="EMBL/GenBank/DDBJ databases">
        <title>Pangenome analysis of Batrachochytrium dendrobatidis and related Chytrids.</title>
        <authorList>
            <person name="Yacoub M.N."/>
            <person name="Stajich J.E."/>
            <person name="James T.Y."/>
        </authorList>
    </citation>
    <scope>NUCLEOTIDE SEQUENCE [LARGE SCALE GENOMIC DNA]</scope>
    <source>
        <strain evidence="3 4">JEL0888</strain>
    </source>
</reference>
<evidence type="ECO:0000259" key="1">
    <source>
        <dbReference type="PROSITE" id="PS51048"/>
    </source>
</evidence>
<dbReference type="Gene3D" id="2.60.40.790">
    <property type="match status" value="1"/>
</dbReference>
<dbReference type="CDD" id="cd06466">
    <property type="entry name" value="p23_CS_SGT1_like"/>
    <property type="match status" value="1"/>
</dbReference>
<organism evidence="3 4">
    <name type="scientific">Polyrhizophydium stewartii</name>
    <dbReference type="NCBI Taxonomy" id="2732419"/>
    <lineage>
        <taxon>Eukaryota</taxon>
        <taxon>Fungi</taxon>
        <taxon>Fungi incertae sedis</taxon>
        <taxon>Chytridiomycota</taxon>
        <taxon>Chytridiomycota incertae sedis</taxon>
        <taxon>Chytridiomycetes</taxon>
        <taxon>Rhizophydiales</taxon>
        <taxon>Rhizophydiales incertae sedis</taxon>
        <taxon>Polyrhizophydium</taxon>
    </lineage>
</organism>
<name>A0ABR4N2N6_9FUNG</name>
<dbReference type="InterPro" id="IPR007052">
    <property type="entry name" value="CS_dom"/>
</dbReference>
<dbReference type="EMBL" id="JADGIZ020000042">
    <property type="protein sequence ID" value="KAL2913728.1"/>
    <property type="molecule type" value="Genomic_DNA"/>
</dbReference>
<dbReference type="SUPFAM" id="SSF49764">
    <property type="entry name" value="HSP20-like chaperones"/>
    <property type="match status" value="1"/>
</dbReference>
<dbReference type="PANTHER" id="PTHR45862">
    <property type="entry name" value="PROTEIN SGT1 HOMOLOG"/>
    <property type="match status" value="1"/>
</dbReference>
<dbReference type="PROSITE" id="PS51048">
    <property type="entry name" value="SGS"/>
    <property type="match status" value="1"/>
</dbReference>